<feature type="compositionally biased region" description="Low complexity" evidence="2">
    <location>
        <begin position="50"/>
        <end position="66"/>
    </location>
</feature>
<feature type="region of interest" description="Disordered" evidence="2">
    <location>
        <begin position="45"/>
        <end position="89"/>
    </location>
</feature>
<feature type="compositionally biased region" description="Basic and acidic residues" evidence="2">
    <location>
        <begin position="80"/>
        <end position="89"/>
    </location>
</feature>
<feature type="coiled-coil region" evidence="1">
    <location>
        <begin position="108"/>
        <end position="145"/>
    </location>
</feature>
<feature type="transmembrane region" description="Helical" evidence="3">
    <location>
        <begin position="251"/>
        <end position="275"/>
    </location>
</feature>
<organism evidence="4 5">
    <name type="scientific">Exophiala viscosa</name>
    <dbReference type="NCBI Taxonomy" id="2486360"/>
    <lineage>
        <taxon>Eukaryota</taxon>
        <taxon>Fungi</taxon>
        <taxon>Dikarya</taxon>
        <taxon>Ascomycota</taxon>
        <taxon>Pezizomycotina</taxon>
        <taxon>Eurotiomycetes</taxon>
        <taxon>Chaetothyriomycetidae</taxon>
        <taxon>Chaetothyriales</taxon>
        <taxon>Herpotrichiellaceae</taxon>
        <taxon>Exophiala</taxon>
    </lineage>
</organism>
<feature type="transmembrane region" description="Helical" evidence="3">
    <location>
        <begin position="216"/>
        <end position="239"/>
    </location>
</feature>
<proteinExistence type="predicted"/>
<evidence type="ECO:0000256" key="2">
    <source>
        <dbReference type="SAM" id="MobiDB-lite"/>
    </source>
</evidence>
<keyword evidence="3" id="KW-1133">Transmembrane helix</keyword>
<accession>A0AAN6DNJ7</accession>
<comment type="caution">
    <text evidence="4">The sequence shown here is derived from an EMBL/GenBank/DDBJ whole genome shotgun (WGS) entry which is preliminary data.</text>
</comment>
<reference evidence="4" key="1">
    <citation type="journal article" date="2022" name="bioRxiv">
        <title>Deciphering the potential niche of two novel black yeast fungi from a biological soil crust based on their genomes, phenotypes, and melanin regulation.</title>
        <authorList>
            <consortium name="DOE Joint Genome Institute"/>
            <person name="Carr E.C."/>
            <person name="Barton Q."/>
            <person name="Grambo S."/>
            <person name="Sullivan M."/>
            <person name="Renfro C.M."/>
            <person name="Kuo A."/>
            <person name="Pangilinan J."/>
            <person name="Lipzen A."/>
            <person name="Keymanesh K."/>
            <person name="Savage E."/>
            <person name="Barry K."/>
            <person name="Grigoriev I.V."/>
            <person name="Riekhof W.R."/>
            <person name="Harris S.S."/>
        </authorList>
    </citation>
    <scope>NUCLEOTIDE SEQUENCE</scope>
    <source>
        <strain evidence="4">JF 03-4F</strain>
    </source>
</reference>
<protein>
    <submittedName>
        <fullName evidence="4">Uncharacterized protein</fullName>
    </submittedName>
</protein>
<keyword evidence="5" id="KW-1185">Reference proteome</keyword>
<gene>
    <name evidence="4" type="ORF">EDD36DRAFT_93674</name>
</gene>
<evidence type="ECO:0000313" key="4">
    <source>
        <dbReference type="EMBL" id="KAI1608802.1"/>
    </source>
</evidence>
<evidence type="ECO:0000256" key="1">
    <source>
        <dbReference type="SAM" id="Coils"/>
    </source>
</evidence>
<feature type="transmembrane region" description="Helical" evidence="3">
    <location>
        <begin position="176"/>
        <end position="196"/>
    </location>
</feature>
<evidence type="ECO:0000313" key="5">
    <source>
        <dbReference type="Proteomes" id="UP001203852"/>
    </source>
</evidence>
<keyword evidence="1" id="KW-0175">Coiled coil</keyword>
<name>A0AAN6DNJ7_9EURO</name>
<keyword evidence="3" id="KW-0812">Transmembrane</keyword>
<evidence type="ECO:0000256" key="3">
    <source>
        <dbReference type="SAM" id="Phobius"/>
    </source>
</evidence>
<dbReference type="AlphaFoldDB" id="A0AAN6DNJ7"/>
<keyword evidence="3" id="KW-0472">Membrane</keyword>
<sequence length="279" mass="31956">MATEMVEHIPRLSAIASSTLQQIGYLPTQIVDRSDLPDHLGPWPLRRNGSSCSNVVVSSSSDSTGSSEEHTRVASPDDEDNKRERRGSELTETLELVDRQCEIIKKLLDAEEATLRDHVEETGRLERQLQEEQQQRQEVAAQVQQDVESAAALERSPQRCQKCERLAEEVTHAVKIGASILFLSMLAVIFSPYILWHSFGRKHAWDDLTALERKRYLYTILIVPALSYTFAIAVSWWSVLVLKHSARECKSVWSLSFSMLCWTIVFYFWCSFWLLPMVR</sequence>
<dbReference type="EMBL" id="MU404362">
    <property type="protein sequence ID" value="KAI1608802.1"/>
    <property type="molecule type" value="Genomic_DNA"/>
</dbReference>
<dbReference type="Proteomes" id="UP001203852">
    <property type="component" value="Unassembled WGS sequence"/>
</dbReference>